<name>A0A930VMW9_9ACTN</name>
<evidence type="ECO:0000313" key="3">
    <source>
        <dbReference type="Proteomes" id="UP000660668"/>
    </source>
</evidence>
<organism evidence="2 3">
    <name type="scientific">Nocardioides agariphilus</name>
    <dbReference type="NCBI Taxonomy" id="433664"/>
    <lineage>
        <taxon>Bacteria</taxon>
        <taxon>Bacillati</taxon>
        <taxon>Actinomycetota</taxon>
        <taxon>Actinomycetes</taxon>
        <taxon>Propionibacteriales</taxon>
        <taxon>Nocardioidaceae</taxon>
        <taxon>Nocardioides</taxon>
    </lineage>
</organism>
<accession>A0A930VMW9</accession>
<feature type="region of interest" description="Disordered" evidence="1">
    <location>
        <begin position="31"/>
        <end position="54"/>
    </location>
</feature>
<sequence length="519" mass="56922">MIRTPPMIPGPTGRFAVRQDLTAIDVRELAAPEGDGPASRGLFGRGSRKASAAPGERRYGLGYQVWETDAQTGEQRFVRRVVAAWLAVEEMPDSLQFHQEFAPEEASRVRRQMWDMIAAAMAVGGGNPEAGRPPLAAYPPGVQQDATLVRGVAENLEQLADRWCAFAAWQPDGEAFWVRTNGLHSCVGLDGSASPRLYLERKSRTRDSWLPVADHSQRFEGLPDRKAKVTFDDGTAILDGAPRPDLMHPYAVPLGEDGWVPSSAPAAAAIAATLPDHVVVVGVDEWTPHHVVAAIEDLTRELTPGLVSRAVDRQVVLRFEVAGVELSEDEFFGRVGREVPEAADAIRKLVEQAAAVLEDTFVYSDPEEGIGLLSQAVWALGVLDPAPWATLTAYGRVVDAEHESTFAGQTVPAVLAARGWDDEAIDFVFWVMVRNYFNTLTDLKVVWNGWGLRGAVVDRDPVELARRVVGRHRDDIASRRYELARRPGGLEQLAGDLPYPYEPWVEAFLREVSDQLAGS</sequence>
<evidence type="ECO:0000256" key="1">
    <source>
        <dbReference type="SAM" id="MobiDB-lite"/>
    </source>
</evidence>
<protein>
    <submittedName>
        <fullName evidence="2">Uncharacterized protein</fullName>
    </submittedName>
</protein>
<dbReference type="RefSeq" id="WP_194695803.1">
    <property type="nucleotide sequence ID" value="NZ_JADKPO010000008.1"/>
</dbReference>
<keyword evidence="3" id="KW-1185">Reference proteome</keyword>
<proteinExistence type="predicted"/>
<reference evidence="2" key="1">
    <citation type="submission" date="2020-11" db="EMBL/GenBank/DDBJ databases">
        <title>Nocardioides cynanchi sp. nov., isolated from soil of rhizosphere of Cynanchum wilfordii.</title>
        <authorList>
            <person name="Lee J.-S."/>
            <person name="Suh M.K."/>
            <person name="Kim J.-S."/>
        </authorList>
    </citation>
    <scope>NUCLEOTIDE SEQUENCE</scope>
    <source>
        <strain evidence="2">KCTC 19276</strain>
    </source>
</reference>
<dbReference type="Proteomes" id="UP000660668">
    <property type="component" value="Unassembled WGS sequence"/>
</dbReference>
<dbReference type="EMBL" id="JADKPO010000008">
    <property type="protein sequence ID" value="MBF4767660.1"/>
    <property type="molecule type" value="Genomic_DNA"/>
</dbReference>
<evidence type="ECO:0000313" key="2">
    <source>
        <dbReference type="EMBL" id="MBF4767660.1"/>
    </source>
</evidence>
<gene>
    <name evidence="2" type="ORF">ISU10_07765</name>
</gene>
<comment type="caution">
    <text evidence="2">The sequence shown here is derived from an EMBL/GenBank/DDBJ whole genome shotgun (WGS) entry which is preliminary data.</text>
</comment>
<dbReference type="AlphaFoldDB" id="A0A930VMW9"/>